<comment type="caution">
    <text evidence="2">The sequence shown here is derived from an EMBL/GenBank/DDBJ whole genome shotgun (WGS) entry which is preliminary data.</text>
</comment>
<dbReference type="RefSeq" id="WP_153665413.1">
    <property type="nucleotide sequence ID" value="NZ_JAAIKR010000013.1"/>
</dbReference>
<evidence type="ECO:0000313" key="2">
    <source>
        <dbReference type="EMBL" id="MBR9728902.1"/>
    </source>
</evidence>
<dbReference type="InterPro" id="IPR051021">
    <property type="entry name" value="Mito_Ser/Thr_phosphatase"/>
</dbReference>
<dbReference type="Proteomes" id="UP000811844">
    <property type="component" value="Unassembled WGS sequence"/>
</dbReference>
<dbReference type="SMART" id="SM00855">
    <property type="entry name" value="PGAM"/>
    <property type="match status" value="1"/>
</dbReference>
<accession>A0ABS5I4E0</accession>
<organism evidence="2 3">
    <name type="scientific">Shewanella intestini</name>
    <dbReference type="NCBI Taxonomy" id="2017544"/>
    <lineage>
        <taxon>Bacteria</taxon>
        <taxon>Pseudomonadati</taxon>
        <taxon>Pseudomonadota</taxon>
        <taxon>Gammaproteobacteria</taxon>
        <taxon>Alteromonadales</taxon>
        <taxon>Shewanellaceae</taxon>
        <taxon>Shewanella</taxon>
    </lineage>
</organism>
<dbReference type="EMBL" id="JAAIKR010000013">
    <property type="protein sequence ID" value="MBR9728902.1"/>
    <property type="molecule type" value="Genomic_DNA"/>
</dbReference>
<evidence type="ECO:0000256" key="1">
    <source>
        <dbReference type="ARBA" id="ARBA00022801"/>
    </source>
</evidence>
<keyword evidence="3" id="KW-1185">Reference proteome</keyword>
<dbReference type="CDD" id="cd07067">
    <property type="entry name" value="HP_PGM_like"/>
    <property type="match status" value="1"/>
</dbReference>
<proteinExistence type="predicted"/>
<evidence type="ECO:0000313" key="3">
    <source>
        <dbReference type="Proteomes" id="UP000811844"/>
    </source>
</evidence>
<dbReference type="InterPro" id="IPR029033">
    <property type="entry name" value="His_PPase_superfam"/>
</dbReference>
<gene>
    <name evidence="2" type="ORF">G3R48_13035</name>
</gene>
<sequence length="237" mass="26220">MGCIYVVRHGQASALSDDYDQLSAKGELQSQVLGQYLAAQQLTVNNVISGTMKRHQQTSALALQSLPQLSLSAQWPELNELDHQNIIANYDPRFSSASAMLPFAKQADNPKTFFLETFGLAIQKWTQSTDSHGYSETWPQFVSRMNNALNKLINHANTHGNVMAFSSGGPISLFCCQALGIPLTQFLKVNQTLVNAGLTKFITNKQGQLKLSTLNQHHYLESPHANTPEHTTLITYT</sequence>
<dbReference type="PANTHER" id="PTHR20935:SF0">
    <property type="entry name" value="SERINE_THREONINE-PROTEIN PHOSPHATASE PGAM5, MITOCHONDRIAL"/>
    <property type="match status" value="1"/>
</dbReference>
<name>A0ABS5I4E0_9GAMM</name>
<dbReference type="Gene3D" id="3.40.50.1240">
    <property type="entry name" value="Phosphoglycerate mutase-like"/>
    <property type="match status" value="1"/>
</dbReference>
<protein>
    <submittedName>
        <fullName evidence="2">Histidine phosphatase family protein</fullName>
    </submittedName>
</protein>
<reference evidence="2 3" key="1">
    <citation type="submission" date="2020-02" db="EMBL/GenBank/DDBJ databases">
        <title>Shewanella WXL01 sp. nov., a marine bacterium isolated from green algae in Luhuitou Fringing Reef (Northern South China Sea).</title>
        <authorList>
            <person name="Wang X."/>
        </authorList>
    </citation>
    <scope>NUCLEOTIDE SEQUENCE [LARGE SCALE GENOMIC DNA]</scope>
    <source>
        <strain evidence="2 3">MCCC 1A01895</strain>
    </source>
</reference>
<dbReference type="InterPro" id="IPR013078">
    <property type="entry name" value="His_Pase_superF_clade-1"/>
</dbReference>
<dbReference type="Pfam" id="PF00300">
    <property type="entry name" value="His_Phos_1"/>
    <property type="match status" value="2"/>
</dbReference>
<keyword evidence="1" id="KW-0378">Hydrolase</keyword>
<dbReference type="SUPFAM" id="SSF53254">
    <property type="entry name" value="Phosphoglycerate mutase-like"/>
    <property type="match status" value="1"/>
</dbReference>
<dbReference type="PANTHER" id="PTHR20935">
    <property type="entry name" value="PHOSPHOGLYCERATE MUTASE-RELATED"/>
    <property type="match status" value="1"/>
</dbReference>